<name>A0A0B6ZRI3_9EUPU</name>
<accession>A0A0B6ZRI3</accession>
<feature type="non-terminal residue" evidence="1">
    <location>
        <position position="82"/>
    </location>
</feature>
<feature type="non-terminal residue" evidence="1">
    <location>
        <position position="1"/>
    </location>
</feature>
<evidence type="ECO:0000313" key="1">
    <source>
        <dbReference type="EMBL" id="CEK71198.1"/>
    </source>
</evidence>
<reference evidence="1" key="1">
    <citation type="submission" date="2014-12" db="EMBL/GenBank/DDBJ databases">
        <title>Insight into the proteome of Arion vulgaris.</title>
        <authorList>
            <person name="Aradska J."/>
            <person name="Bulat T."/>
            <person name="Smidak R."/>
            <person name="Sarate P."/>
            <person name="Gangsoo J."/>
            <person name="Sialana F."/>
            <person name="Bilban M."/>
            <person name="Lubec G."/>
        </authorList>
    </citation>
    <scope>NUCLEOTIDE SEQUENCE</scope>
    <source>
        <tissue evidence="1">Skin</tissue>
    </source>
</reference>
<sequence>LRNVFIGPPYPDVQATMTQHTQAPHTLLKTAFRIEATGTLIGYSSPRSSCMPKTIAPAAAVARIHPVTTVHRFITTPPPLTY</sequence>
<gene>
    <name evidence="1" type="primary">ORF77331</name>
</gene>
<proteinExistence type="predicted"/>
<organism evidence="1">
    <name type="scientific">Arion vulgaris</name>
    <dbReference type="NCBI Taxonomy" id="1028688"/>
    <lineage>
        <taxon>Eukaryota</taxon>
        <taxon>Metazoa</taxon>
        <taxon>Spiralia</taxon>
        <taxon>Lophotrochozoa</taxon>
        <taxon>Mollusca</taxon>
        <taxon>Gastropoda</taxon>
        <taxon>Heterobranchia</taxon>
        <taxon>Euthyneura</taxon>
        <taxon>Panpulmonata</taxon>
        <taxon>Eupulmonata</taxon>
        <taxon>Stylommatophora</taxon>
        <taxon>Helicina</taxon>
        <taxon>Arionoidea</taxon>
        <taxon>Arionidae</taxon>
        <taxon>Arion</taxon>
    </lineage>
</organism>
<dbReference type="EMBL" id="HACG01024333">
    <property type="protein sequence ID" value="CEK71198.1"/>
    <property type="molecule type" value="Transcribed_RNA"/>
</dbReference>
<protein>
    <submittedName>
        <fullName evidence="1">Uncharacterized protein</fullName>
    </submittedName>
</protein>
<dbReference type="AlphaFoldDB" id="A0A0B6ZRI3"/>